<organism evidence="1 2">
    <name type="scientific">Nosema granulosis</name>
    <dbReference type="NCBI Taxonomy" id="83296"/>
    <lineage>
        <taxon>Eukaryota</taxon>
        <taxon>Fungi</taxon>
        <taxon>Fungi incertae sedis</taxon>
        <taxon>Microsporidia</taxon>
        <taxon>Nosematidae</taxon>
        <taxon>Nosema</taxon>
    </lineage>
</organism>
<reference evidence="1 2" key="1">
    <citation type="journal article" date="2020" name="Genome Biol. Evol.">
        <title>Comparative genomics of strictly vertically transmitted, feminizing microsporidia endosymbionts of amphipod crustaceans.</title>
        <authorList>
            <person name="Cormier A."/>
            <person name="Chebbi M.A."/>
            <person name="Giraud I."/>
            <person name="Wattier R."/>
            <person name="Teixeira M."/>
            <person name="Gilbert C."/>
            <person name="Rigaud T."/>
            <person name="Cordaux R."/>
        </authorList>
    </citation>
    <scope>NUCLEOTIDE SEQUENCE [LARGE SCALE GENOMIC DNA]</scope>
    <source>
        <strain evidence="1 2">Ou3-Ou53</strain>
    </source>
</reference>
<name>A0A9P6H0K7_9MICR</name>
<accession>A0A9P6H0K7</accession>
<protein>
    <recommendedName>
        <fullName evidence="3">Reverse transcriptase domain-containing protein</fullName>
    </recommendedName>
</protein>
<dbReference type="EMBL" id="SBJO01000136">
    <property type="protein sequence ID" value="KAF9762763.1"/>
    <property type="molecule type" value="Genomic_DNA"/>
</dbReference>
<dbReference type="OrthoDB" id="2194416at2759"/>
<dbReference type="Proteomes" id="UP000740883">
    <property type="component" value="Unassembled WGS sequence"/>
</dbReference>
<sequence length="206" mass="24609">MKSYLEEAILVYEKKIKISNNRKEYRRRNRKYELYRGRFYRDLECNNIFDIGESLINTEDIDSFWSKMWNREDEENRKKKYKEIVPDNGVKDKEDFIFPSLKEFKEIIKSLPNLKASGPDNIYNFFIKQLSSLHNTLYKLVKETVENPETMEEWLTTGNTFLIPKEGCKSGGDFRPINCLSNIYKLITKCVSKVFQLEIEDIRLID</sequence>
<dbReference type="AlphaFoldDB" id="A0A9P6H0K7"/>
<proteinExistence type="predicted"/>
<evidence type="ECO:0000313" key="2">
    <source>
        <dbReference type="Proteomes" id="UP000740883"/>
    </source>
</evidence>
<comment type="caution">
    <text evidence="1">The sequence shown here is derived from an EMBL/GenBank/DDBJ whole genome shotgun (WGS) entry which is preliminary data.</text>
</comment>
<evidence type="ECO:0008006" key="3">
    <source>
        <dbReference type="Google" id="ProtNLM"/>
    </source>
</evidence>
<gene>
    <name evidence="1" type="ORF">NGRA_1774</name>
</gene>
<keyword evidence="2" id="KW-1185">Reference proteome</keyword>
<evidence type="ECO:0000313" key="1">
    <source>
        <dbReference type="EMBL" id="KAF9762763.1"/>
    </source>
</evidence>